<comment type="caution">
    <text evidence="3">The sequence shown here is derived from an EMBL/GenBank/DDBJ whole genome shotgun (WGS) entry which is preliminary data.</text>
</comment>
<evidence type="ECO:0000256" key="2">
    <source>
        <dbReference type="SAM" id="Phobius"/>
    </source>
</evidence>
<proteinExistence type="predicted"/>
<dbReference type="Proteomes" id="UP000228758">
    <property type="component" value="Unassembled WGS sequence"/>
</dbReference>
<keyword evidence="4" id="KW-1185">Reference proteome</keyword>
<protein>
    <submittedName>
        <fullName evidence="3">Uncharacterized protein</fullName>
    </submittedName>
</protein>
<keyword evidence="2" id="KW-1133">Transmembrane helix</keyword>
<evidence type="ECO:0000313" key="3">
    <source>
        <dbReference type="EMBL" id="PJJ70635.1"/>
    </source>
</evidence>
<feature type="region of interest" description="Disordered" evidence="1">
    <location>
        <begin position="73"/>
        <end position="94"/>
    </location>
</feature>
<evidence type="ECO:0000313" key="4">
    <source>
        <dbReference type="Proteomes" id="UP000228758"/>
    </source>
</evidence>
<feature type="transmembrane region" description="Helical" evidence="2">
    <location>
        <begin position="12"/>
        <end position="38"/>
    </location>
</feature>
<dbReference type="RefSeq" id="WP_245866408.1">
    <property type="nucleotide sequence ID" value="NZ_PGFF01000001.1"/>
</dbReference>
<keyword evidence="2" id="KW-0472">Membrane</keyword>
<organism evidence="3 4">
    <name type="scientific">Diaminobutyricimonas aerilata</name>
    <dbReference type="NCBI Taxonomy" id="1162967"/>
    <lineage>
        <taxon>Bacteria</taxon>
        <taxon>Bacillati</taxon>
        <taxon>Actinomycetota</taxon>
        <taxon>Actinomycetes</taxon>
        <taxon>Micrococcales</taxon>
        <taxon>Microbacteriaceae</taxon>
        <taxon>Diaminobutyricimonas</taxon>
    </lineage>
</organism>
<keyword evidence="2" id="KW-0812">Transmembrane</keyword>
<dbReference type="AlphaFoldDB" id="A0A2M9CFL4"/>
<sequence length="94" mass="10139">MNETRRAPRGLVVTAWVVSLVVFVATLAQVAVWAMIWWLGGSAIVPFWEWTLGAGGVVVLALIAAVFVAGRLPGRGRSERPVSGTRVPRSEELL</sequence>
<feature type="transmembrane region" description="Helical" evidence="2">
    <location>
        <begin position="50"/>
        <end position="70"/>
    </location>
</feature>
<gene>
    <name evidence="3" type="ORF">CLV46_0157</name>
</gene>
<evidence type="ECO:0000256" key="1">
    <source>
        <dbReference type="SAM" id="MobiDB-lite"/>
    </source>
</evidence>
<name>A0A2M9CFL4_9MICO</name>
<dbReference type="EMBL" id="PGFF01000001">
    <property type="protein sequence ID" value="PJJ70635.1"/>
    <property type="molecule type" value="Genomic_DNA"/>
</dbReference>
<accession>A0A2M9CFL4</accession>
<reference evidence="3 4" key="1">
    <citation type="submission" date="2017-11" db="EMBL/GenBank/DDBJ databases">
        <title>Genomic Encyclopedia of Archaeal and Bacterial Type Strains, Phase II (KMG-II): From Individual Species to Whole Genera.</title>
        <authorList>
            <person name="Goeker M."/>
        </authorList>
    </citation>
    <scope>NUCLEOTIDE SEQUENCE [LARGE SCALE GENOMIC DNA]</scope>
    <source>
        <strain evidence="3 4">DSM 27393</strain>
    </source>
</reference>